<name>A0A1Y0ESU9_9BURK</name>
<dbReference type="Pfam" id="PF00672">
    <property type="entry name" value="HAMP"/>
    <property type="match status" value="1"/>
</dbReference>
<keyword evidence="8 11" id="KW-1133">Transmembrane helix</keyword>
<dbReference type="InterPro" id="IPR036097">
    <property type="entry name" value="HisK_dim/P_sf"/>
</dbReference>
<feature type="domain" description="Histidine kinase" evidence="12">
    <location>
        <begin position="242"/>
        <end position="459"/>
    </location>
</feature>
<dbReference type="InterPro" id="IPR003660">
    <property type="entry name" value="HAMP_dom"/>
</dbReference>
<dbReference type="InterPro" id="IPR050428">
    <property type="entry name" value="TCS_sensor_his_kinase"/>
</dbReference>
<dbReference type="InterPro" id="IPR003661">
    <property type="entry name" value="HisK_dim/P_dom"/>
</dbReference>
<organism evidence="14 15">
    <name type="scientific">Comamonas serinivorans</name>
    <dbReference type="NCBI Taxonomy" id="1082851"/>
    <lineage>
        <taxon>Bacteria</taxon>
        <taxon>Pseudomonadati</taxon>
        <taxon>Pseudomonadota</taxon>
        <taxon>Betaproteobacteria</taxon>
        <taxon>Burkholderiales</taxon>
        <taxon>Comamonadaceae</taxon>
        <taxon>Comamonas</taxon>
    </lineage>
</organism>
<dbReference type="SMART" id="SM00387">
    <property type="entry name" value="HATPase_c"/>
    <property type="match status" value="1"/>
</dbReference>
<evidence type="ECO:0000256" key="5">
    <source>
        <dbReference type="ARBA" id="ARBA00022679"/>
    </source>
</evidence>
<dbReference type="EC" id="2.7.13.3" evidence="3"/>
<keyword evidence="15" id="KW-1185">Reference proteome</keyword>
<evidence type="ECO:0000256" key="2">
    <source>
        <dbReference type="ARBA" id="ARBA00004370"/>
    </source>
</evidence>
<dbReference type="GO" id="GO:0000155">
    <property type="term" value="F:phosphorelay sensor kinase activity"/>
    <property type="evidence" value="ECO:0007669"/>
    <property type="project" value="InterPro"/>
</dbReference>
<evidence type="ECO:0000256" key="7">
    <source>
        <dbReference type="ARBA" id="ARBA00022777"/>
    </source>
</evidence>
<evidence type="ECO:0000259" key="12">
    <source>
        <dbReference type="PROSITE" id="PS50109"/>
    </source>
</evidence>
<dbReference type="SMART" id="SM00388">
    <property type="entry name" value="HisKA"/>
    <property type="match status" value="1"/>
</dbReference>
<evidence type="ECO:0000256" key="9">
    <source>
        <dbReference type="ARBA" id="ARBA00023012"/>
    </source>
</evidence>
<dbReference type="SUPFAM" id="SSF47384">
    <property type="entry name" value="Homodimeric domain of signal transducing histidine kinase"/>
    <property type="match status" value="1"/>
</dbReference>
<evidence type="ECO:0000256" key="4">
    <source>
        <dbReference type="ARBA" id="ARBA00022553"/>
    </source>
</evidence>
<dbReference type="CDD" id="cd00082">
    <property type="entry name" value="HisKA"/>
    <property type="match status" value="1"/>
</dbReference>
<dbReference type="CDD" id="cd06225">
    <property type="entry name" value="HAMP"/>
    <property type="match status" value="1"/>
</dbReference>
<dbReference type="PROSITE" id="PS50109">
    <property type="entry name" value="HIS_KIN"/>
    <property type="match status" value="1"/>
</dbReference>
<evidence type="ECO:0000259" key="13">
    <source>
        <dbReference type="PROSITE" id="PS50885"/>
    </source>
</evidence>
<dbReference type="KEGG" id="cser:CCO03_18900"/>
<proteinExistence type="predicted"/>
<dbReference type="Pfam" id="PF02518">
    <property type="entry name" value="HATPase_c"/>
    <property type="match status" value="1"/>
</dbReference>
<dbReference type="Proteomes" id="UP000196138">
    <property type="component" value="Chromosome"/>
</dbReference>
<protein>
    <recommendedName>
        <fullName evidence="3">histidine kinase</fullName>
        <ecNumber evidence="3">2.7.13.3</ecNumber>
    </recommendedName>
</protein>
<accession>A0A1Y0ESU9</accession>
<dbReference type="InterPro" id="IPR036890">
    <property type="entry name" value="HATPase_C_sf"/>
</dbReference>
<dbReference type="PRINTS" id="PR00344">
    <property type="entry name" value="BCTRLSENSOR"/>
</dbReference>
<keyword evidence="6 11" id="KW-0812">Transmembrane</keyword>
<comment type="catalytic activity">
    <reaction evidence="1">
        <text>ATP + protein L-histidine = ADP + protein N-phospho-L-histidine.</text>
        <dbReference type="EC" id="2.7.13.3"/>
    </reaction>
</comment>
<dbReference type="InterPro" id="IPR003594">
    <property type="entry name" value="HATPase_dom"/>
</dbReference>
<dbReference type="InterPro" id="IPR005467">
    <property type="entry name" value="His_kinase_dom"/>
</dbReference>
<feature type="domain" description="HAMP" evidence="13">
    <location>
        <begin position="180"/>
        <end position="234"/>
    </location>
</feature>
<dbReference type="Gene3D" id="1.10.287.130">
    <property type="match status" value="1"/>
</dbReference>
<feature type="transmembrane region" description="Helical" evidence="11">
    <location>
        <begin position="14"/>
        <end position="34"/>
    </location>
</feature>
<dbReference type="SMART" id="SM00304">
    <property type="entry name" value="HAMP"/>
    <property type="match status" value="1"/>
</dbReference>
<sequence>MTGKPWSSIAFQVAFRHGALIVLTVTIVLGMFYLQMLGTMRARLDQYTSTSRHRMELIARTSGVAALEREVQQTLNDGVNSDSEVLMVTDAQGHTLFGNASLKNPRVLSSFGTREVQVVRHHQTHVARVQAMQLDGGQMLIIGHDIRALEDMEHLFIRASSWTALISLLIIGFGAVGFRRLVEERAAHIRSTMTQVAAGRLEQRIAVDPNQRDEFTLLYRDINHMLDQLQSLMDGIRNVSNTIAHNLRTPLTRMRLRLDALRLQADGRPGELDLEAFSDELLQISAMFDRLLAIAEVEAGALRMQFSPVDVTSLLAEAEDLYAPLVEDQGGTLTLQSPSGLYCLGDANLLASALSNLIENALKHGREADGRVHIVLGALALQHGELGPAIELTVSDQGPGAPPAALEKLTQRFFRAHSDHPGLGLGLASVQAIAQVHLGKLSFDNTHPGLRARLVLPAA</sequence>
<keyword evidence="4" id="KW-0597">Phosphoprotein</keyword>
<evidence type="ECO:0000313" key="14">
    <source>
        <dbReference type="EMBL" id="ARU06451.1"/>
    </source>
</evidence>
<keyword evidence="5" id="KW-0808">Transferase</keyword>
<evidence type="ECO:0000256" key="11">
    <source>
        <dbReference type="SAM" id="Phobius"/>
    </source>
</evidence>
<dbReference type="PANTHER" id="PTHR45436">
    <property type="entry name" value="SENSOR HISTIDINE KINASE YKOH"/>
    <property type="match status" value="1"/>
</dbReference>
<keyword evidence="7" id="KW-0418">Kinase</keyword>
<gene>
    <name evidence="14" type="ORF">CCO03_18900</name>
</gene>
<dbReference type="SUPFAM" id="SSF55874">
    <property type="entry name" value="ATPase domain of HSP90 chaperone/DNA topoisomerase II/histidine kinase"/>
    <property type="match status" value="1"/>
</dbReference>
<feature type="transmembrane region" description="Helical" evidence="11">
    <location>
        <begin position="155"/>
        <end position="178"/>
    </location>
</feature>
<evidence type="ECO:0000256" key="6">
    <source>
        <dbReference type="ARBA" id="ARBA00022692"/>
    </source>
</evidence>
<dbReference type="GO" id="GO:0005886">
    <property type="term" value="C:plasma membrane"/>
    <property type="evidence" value="ECO:0007669"/>
    <property type="project" value="TreeGrafter"/>
</dbReference>
<dbReference type="RefSeq" id="WP_087283612.1">
    <property type="nucleotide sequence ID" value="NZ_CP021455.1"/>
</dbReference>
<evidence type="ECO:0000256" key="8">
    <source>
        <dbReference type="ARBA" id="ARBA00022989"/>
    </source>
</evidence>
<reference evidence="14 15" key="1">
    <citation type="submission" date="2017-05" db="EMBL/GenBank/DDBJ databases">
        <authorList>
            <person name="Song R."/>
            <person name="Chenine A.L."/>
            <person name="Ruprecht R.M."/>
        </authorList>
    </citation>
    <scope>NUCLEOTIDE SEQUENCE [LARGE SCALE GENOMIC DNA]</scope>
    <source>
        <strain evidence="14 15">DSM 26136</strain>
    </source>
</reference>
<dbReference type="EMBL" id="CP021455">
    <property type="protein sequence ID" value="ARU06451.1"/>
    <property type="molecule type" value="Genomic_DNA"/>
</dbReference>
<keyword evidence="9" id="KW-0902">Two-component regulatory system</keyword>
<dbReference type="Gene3D" id="3.30.565.10">
    <property type="entry name" value="Histidine kinase-like ATPase, C-terminal domain"/>
    <property type="match status" value="1"/>
</dbReference>
<dbReference type="PROSITE" id="PS50885">
    <property type="entry name" value="HAMP"/>
    <property type="match status" value="1"/>
</dbReference>
<dbReference type="AlphaFoldDB" id="A0A1Y0ESU9"/>
<evidence type="ECO:0000256" key="3">
    <source>
        <dbReference type="ARBA" id="ARBA00012438"/>
    </source>
</evidence>
<evidence type="ECO:0000313" key="15">
    <source>
        <dbReference type="Proteomes" id="UP000196138"/>
    </source>
</evidence>
<dbReference type="PANTHER" id="PTHR45436:SF8">
    <property type="entry name" value="HISTIDINE KINASE"/>
    <property type="match status" value="1"/>
</dbReference>
<keyword evidence="10 11" id="KW-0472">Membrane</keyword>
<comment type="subcellular location">
    <subcellularLocation>
        <location evidence="2">Membrane</location>
    </subcellularLocation>
</comment>
<evidence type="ECO:0000256" key="10">
    <source>
        <dbReference type="ARBA" id="ARBA00023136"/>
    </source>
</evidence>
<evidence type="ECO:0000256" key="1">
    <source>
        <dbReference type="ARBA" id="ARBA00000085"/>
    </source>
</evidence>
<dbReference type="CDD" id="cd00075">
    <property type="entry name" value="HATPase"/>
    <property type="match status" value="1"/>
</dbReference>
<dbReference type="InterPro" id="IPR004358">
    <property type="entry name" value="Sig_transdc_His_kin-like_C"/>
</dbReference>
<dbReference type="OrthoDB" id="9809766at2"/>